<dbReference type="STRING" id="246197.MXAN_6718"/>
<name>Q1CXN8_MYXXD</name>
<dbReference type="HOGENOM" id="CLU_976003_0_0_7"/>
<evidence type="ECO:0000313" key="2">
    <source>
        <dbReference type="EMBL" id="ABF88150.1"/>
    </source>
</evidence>
<organism evidence="2 3">
    <name type="scientific">Myxococcus xanthus (strain DK1622)</name>
    <dbReference type="NCBI Taxonomy" id="246197"/>
    <lineage>
        <taxon>Bacteria</taxon>
        <taxon>Pseudomonadati</taxon>
        <taxon>Myxococcota</taxon>
        <taxon>Myxococcia</taxon>
        <taxon>Myxococcales</taxon>
        <taxon>Cystobacterineae</taxon>
        <taxon>Myxococcaceae</taxon>
        <taxon>Myxococcus</taxon>
    </lineage>
</organism>
<gene>
    <name evidence="2" type="ordered locus">MXAN_6718</name>
</gene>
<proteinExistence type="predicted"/>
<dbReference type="EMBL" id="CP000113">
    <property type="protein sequence ID" value="ABF88150.1"/>
    <property type="molecule type" value="Genomic_DNA"/>
</dbReference>
<dbReference type="EnsemblBacteria" id="ABF88150">
    <property type="protein sequence ID" value="ABF88150"/>
    <property type="gene ID" value="MXAN_6718"/>
</dbReference>
<sequence>MDLRAVPAGTHRLRHAHSPAPGDDMKFQCDACERLVPLETYRTEAGGLVVTCGRCGADSRVGPPATTAPRTEVPAVLAAGAAPAPLVPVAPPSDSWSASAPVTPALRVVRSESAPLTDDALFEPPPGVCPKCVAPRREEALSCPQCGLVYVNYQPEEHPLSDVLADAWRKLAARWEDWDAHDRLMTLAVGRGELAMVGRLYRIRLARAPDDAVARRGRDEVVRRATLVVPSSVEPAGTPNVFRRLKTVAVGVGFIVVLVLAVLVFQHLRTLSAGY</sequence>
<dbReference type="AlphaFoldDB" id="Q1CXN8"/>
<reference evidence="2 3" key="1">
    <citation type="journal article" date="2006" name="Proc. Natl. Acad. Sci. U.S.A.">
        <title>Evolution of sensory complexity recorded in a myxobacterial genome.</title>
        <authorList>
            <person name="Goldman B.S."/>
            <person name="Nierman W.C."/>
            <person name="Kaiser D."/>
            <person name="Slater S.C."/>
            <person name="Durkin A.S."/>
            <person name="Eisen J.A."/>
            <person name="Ronning C.M."/>
            <person name="Barbazuk W.B."/>
            <person name="Blanchard M."/>
            <person name="Field C."/>
            <person name="Halling C."/>
            <person name="Hinkle G."/>
            <person name="Iartchuk O."/>
            <person name="Kim H.S."/>
            <person name="Mackenzie C."/>
            <person name="Madupu R."/>
            <person name="Miller N."/>
            <person name="Shvartsbeyn A."/>
            <person name="Sullivan S.A."/>
            <person name="Vaudin M."/>
            <person name="Wiegand R."/>
            <person name="Kaplan H.B."/>
        </authorList>
    </citation>
    <scope>NUCLEOTIDE SEQUENCE [LARGE SCALE GENOMIC DNA]</scope>
    <source>
        <strain evidence="3">DK1622</strain>
    </source>
</reference>
<feature type="transmembrane region" description="Helical" evidence="1">
    <location>
        <begin position="248"/>
        <end position="268"/>
    </location>
</feature>
<protein>
    <submittedName>
        <fullName evidence="2">Uncharacterized protein</fullName>
    </submittedName>
</protein>
<evidence type="ECO:0000313" key="3">
    <source>
        <dbReference type="Proteomes" id="UP000002402"/>
    </source>
</evidence>
<keyword evidence="1" id="KW-0472">Membrane</keyword>
<dbReference type="Proteomes" id="UP000002402">
    <property type="component" value="Chromosome"/>
</dbReference>
<keyword evidence="1" id="KW-1133">Transmembrane helix</keyword>
<keyword evidence="3" id="KW-1185">Reference proteome</keyword>
<keyword evidence="1" id="KW-0812">Transmembrane</keyword>
<evidence type="ECO:0000256" key="1">
    <source>
        <dbReference type="SAM" id="Phobius"/>
    </source>
</evidence>
<accession>Q1CXN8</accession>
<dbReference type="KEGG" id="mxa:MXAN_6718"/>